<reference evidence="3" key="1">
    <citation type="submission" date="2021-08" db="EMBL/GenBank/DDBJ databases">
        <title>WGS assembly of Ceratopteris richardii.</title>
        <authorList>
            <person name="Marchant D.B."/>
            <person name="Chen G."/>
            <person name="Jenkins J."/>
            <person name="Shu S."/>
            <person name="Leebens-Mack J."/>
            <person name="Grimwood J."/>
            <person name="Schmutz J."/>
            <person name="Soltis P."/>
            <person name="Soltis D."/>
            <person name="Chen Z.-H."/>
        </authorList>
    </citation>
    <scope>NUCLEOTIDE SEQUENCE</scope>
    <source>
        <strain evidence="3">Whitten #5841</strain>
        <tissue evidence="3">Leaf</tissue>
    </source>
</reference>
<dbReference type="GO" id="GO:0006952">
    <property type="term" value="P:defense response"/>
    <property type="evidence" value="ECO:0007669"/>
    <property type="project" value="InterPro"/>
</dbReference>
<dbReference type="GO" id="GO:0004864">
    <property type="term" value="F:protein phosphatase inhibitor activity"/>
    <property type="evidence" value="ECO:0007669"/>
    <property type="project" value="TreeGrafter"/>
</dbReference>
<proteinExistence type="inferred from homology"/>
<dbReference type="PANTHER" id="PTHR31213">
    <property type="entry name" value="OS08G0374000 PROTEIN-RELATED"/>
    <property type="match status" value="1"/>
</dbReference>
<dbReference type="Gene3D" id="3.30.530.20">
    <property type="match status" value="1"/>
</dbReference>
<evidence type="ECO:0000313" key="4">
    <source>
        <dbReference type="Proteomes" id="UP000825935"/>
    </source>
</evidence>
<dbReference type="InterPro" id="IPR023393">
    <property type="entry name" value="START-like_dom_sf"/>
</dbReference>
<dbReference type="OMA" id="FIHIMER"/>
<evidence type="ECO:0000313" key="3">
    <source>
        <dbReference type="EMBL" id="KAH7306981.1"/>
    </source>
</evidence>
<comment type="similarity">
    <text evidence="1">Belongs to the BetVI family.</text>
</comment>
<dbReference type="InterPro" id="IPR050279">
    <property type="entry name" value="Plant_def-hormone_signal"/>
</dbReference>
<dbReference type="PANTHER" id="PTHR31213:SF24">
    <property type="entry name" value="OS08G0374000 PROTEIN"/>
    <property type="match status" value="1"/>
</dbReference>
<dbReference type="EMBL" id="CM035427">
    <property type="protein sequence ID" value="KAH7306981.1"/>
    <property type="molecule type" value="Genomic_DNA"/>
</dbReference>
<keyword evidence="4" id="KW-1185">Reference proteome</keyword>
<dbReference type="AlphaFoldDB" id="A0A8T2S702"/>
<dbReference type="GO" id="GO:0009738">
    <property type="term" value="P:abscisic acid-activated signaling pathway"/>
    <property type="evidence" value="ECO:0007669"/>
    <property type="project" value="TreeGrafter"/>
</dbReference>
<dbReference type="GO" id="GO:0005634">
    <property type="term" value="C:nucleus"/>
    <property type="evidence" value="ECO:0007669"/>
    <property type="project" value="TreeGrafter"/>
</dbReference>
<gene>
    <name evidence="3" type="ORF">KP509_22G040800</name>
</gene>
<accession>A0A8T2S702</accession>
<dbReference type="SUPFAM" id="SSF55961">
    <property type="entry name" value="Bet v1-like"/>
    <property type="match status" value="1"/>
</dbReference>
<dbReference type="GO" id="GO:0010427">
    <property type="term" value="F:abscisic acid binding"/>
    <property type="evidence" value="ECO:0007669"/>
    <property type="project" value="TreeGrafter"/>
</dbReference>
<dbReference type="GO" id="GO:0005737">
    <property type="term" value="C:cytoplasm"/>
    <property type="evidence" value="ECO:0007669"/>
    <property type="project" value="TreeGrafter"/>
</dbReference>
<sequence>MTRPCLRCLLLQTKTNEYEGQFKCKVSARRLWRSIVQDAHHSLPNAVPKCIACVEYDGPPAQPGSLRILYYQRDYAIRISKENALDRLVLATKEKFLEVDHDSFRVKIEVVEGGYIGSMVKSYNYIIQFIEGDEPDTCTVHWKVEYKALSQKLKLKMAAMLEEVIPLSIKGIEAYLLSNNEYR</sequence>
<dbReference type="Proteomes" id="UP000825935">
    <property type="component" value="Chromosome 22"/>
</dbReference>
<evidence type="ECO:0000259" key="2">
    <source>
        <dbReference type="Pfam" id="PF00407"/>
    </source>
</evidence>
<comment type="caution">
    <text evidence="3">The sequence shown here is derived from an EMBL/GenBank/DDBJ whole genome shotgun (WGS) entry which is preliminary data.</text>
</comment>
<name>A0A8T2S702_CERRI</name>
<dbReference type="GO" id="GO:0038023">
    <property type="term" value="F:signaling receptor activity"/>
    <property type="evidence" value="ECO:0007669"/>
    <property type="project" value="TreeGrafter"/>
</dbReference>
<evidence type="ECO:0000256" key="1">
    <source>
        <dbReference type="ARBA" id="ARBA00009744"/>
    </source>
</evidence>
<organism evidence="3 4">
    <name type="scientific">Ceratopteris richardii</name>
    <name type="common">Triangle waterfern</name>
    <dbReference type="NCBI Taxonomy" id="49495"/>
    <lineage>
        <taxon>Eukaryota</taxon>
        <taxon>Viridiplantae</taxon>
        <taxon>Streptophyta</taxon>
        <taxon>Embryophyta</taxon>
        <taxon>Tracheophyta</taxon>
        <taxon>Polypodiopsida</taxon>
        <taxon>Polypodiidae</taxon>
        <taxon>Polypodiales</taxon>
        <taxon>Pteridineae</taxon>
        <taxon>Pteridaceae</taxon>
        <taxon>Parkerioideae</taxon>
        <taxon>Ceratopteris</taxon>
    </lineage>
</organism>
<protein>
    <recommendedName>
        <fullName evidence="2">Bet v I/Major latex protein domain-containing protein</fullName>
    </recommendedName>
</protein>
<dbReference type="Pfam" id="PF00407">
    <property type="entry name" value="Bet_v_1"/>
    <property type="match status" value="1"/>
</dbReference>
<feature type="domain" description="Bet v I/Major latex protein" evidence="2">
    <location>
        <begin position="16"/>
        <end position="179"/>
    </location>
</feature>
<dbReference type="OrthoDB" id="1880172at2759"/>
<dbReference type="InterPro" id="IPR000916">
    <property type="entry name" value="Bet_v_I/MLP"/>
</dbReference>